<dbReference type="Proteomes" id="UP000183209">
    <property type="component" value="Unassembled WGS sequence"/>
</dbReference>
<feature type="transmembrane region" description="Helical" evidence="1">
    <location>
        <begin position="7"/>
        <end position="26"/>
    </location>
</feature>
<accession>A0A1I6Q9B9</accession>
<proteinExistence type="predicted"/>
<sequence>MKLKNKALLYNFIGFLIFFLIIRFSLHAFTSINYIVIALVAGFGAIFLAPKFAVVYHGKKEKLMMKWIFMKGVKEIE</sequence>
<dbReference type="RefSeq" id="WP_038265180.1">
    <property type="nucleotide sequence ID" value="NZ_FPAG01000002.1"/>
</dbReference>
<organism evidence="2 3">
    <name type="scientific">Zhouia amylolytica</name>
    <dbReference type="NCBI Taxonomy" id="376730"/>
    <lineage>
        <taxon>Bacteria</taxon>
        <taxon>Pseudomonadati</taxon>
        <taxon>Bacteroidota</taxon>
        <taxon>Flavobacteriia</taxon>
        <taxon>Flavobacteriales</taxon>
        <taxon>Flavobacteriaceae</taxon>
        <taxon>Zhouia</taxon>
    </lineage>
</organism>
<dbReference type="OrthoDB" id="1179771at2"/>
<protein>
    <submittedName>
        <fullName evidence="2">Uncharacterized protein</fullName>
    </submittedName>
</protein>
<reference evidence="2 3" key="1">
    <citation type="submission" date="2016-10" db="EMBL/GenBank/DDBJ databases">
        <authorList>
            <person name="de Groot N.N."/>
        </authorList>
    </citation>
    <scope>NUCLEOTIDE SEQUENCE [LARGE SCALE GENOMIC DNA]</scope>
    <source>
        <strain evidence="2 3">CGMCC 1.6114</strain>
    </source>
</reference>
<evidence type="ECO:0000313" key="3">
    <source>
        <dbReference type="Proteomes" id="UP000183209"/>
    </source>
</evidence>
<dbReference type="EMBL" id="FPAG01000002">
    <property type="protein sequence ID" value="SFS48945.1"/>
    <property type="molecule type" value="Genomic_DNA"/>
</dbReference>
<dbReference type="AlphaFoldDB" id="A0A1I6Q9B9"/>
<evidence type="ECO:0000313" key="2">
    <source>
        <dbReference type="EMBL" id="SFS48945.1"/>
    </source>
</evidence>
<gene>
    <name evidence="2" type="ORF">SAMN04487906_0513</name>
</gene>
<feature type="transmembrane region" description="Helical" evidence="1">
    <location>
        <begin position="32"/>
        <end position="56"/>
    </location>
</feature>
<keyword evidence="1" id="KW-1133">Transmembrane helix</keyword>
<keyword evidence="1" id="KW-0812">Transmembrane</keyword>
<evidence type="ECO:0000256" key="1">
    <source>
        <dbReference type="SAM" id="Phobius"/>
    </source>
</evidence>
<name>A0A1I6Q9B9_9FLAO</name>
<keyword evidence="1" id="KW-0472">Membrane</keyword>